<accession>A0AAV9QTN7</accession>
<dbReference type="Pfam" id="PF20491">
    <property type="entry name" value="Ermin"/>
    <property type="match status" value="1"/>
</dbReference>
<protein>
    <recommendedName>
        <fullName evidence="4">Ermin</fullName>
    </recommendedName>
</protein>
<dbReference type="Gene3D" id="6.10.360.10">
    <property type="match status" value="1"/>
</dbReference>
<dbReference type="AlphaFoldDB" id="A0AAV9QTN7"/>
<evidence type="ECO:0000313" key="3">
    <source>
        <dbReference type="Proteomes" id="UP001311232"/>
    </source>
</evidence>
<dbReference type="Proteomes" id="UP001311232">
    <property type="component" value="Unassembled WGS sequence"/>
</dbReference>
<evidence type="ECO:0000256" key="1">
    <source>
        <dbReference type="SAM" id="MobiDB-lite"/>
    </source>
</evidence>
<evidence type="ECO:0000313" key="2">
    <source>
        <dbReference type="EMBL" id="KAK5600243.1"/>
    </source>
</evidence>
<dbReference type="GO" id="GO:0007015">
    <property type="term" value="P:actin filament organization"/>
    <property type="evidence" value="ECO:0007669"/>
    <property type="project" value="InterPro"/>
</dbReference>
<dbReference type="InterPro" id="IPR045346">
    <property type="entry name" value="Ermin"/>
</dbReference>
<evidence type="ECO:0008006" key="4">
    <source>
        <dbReference type="Google" id="ProtNLM"/>
    </source>
</evidence>
<reference evidence="2 3" key="1">
    <citation type="submission" date="2021-06" db="EMBL/GenBank/DDBJ databases">
        <authorList>
            <person name="Palmer J.M."/>
        </authorList>
    </citation>
    <scope>NUCLEOTIDE SEQUENCE [LARGE SCALE GENOMIC DNA]</scope>
    <source>
        <strain evidence="2 3">MEX-2019</strain>
        <tissue evidence="2">Muscle</tissue>
    </source>
</reference>
<dbReference type="EMBL" id="JAHHUM010002893">
    <property type="protein sequence ID" value="KAK5600243.1"/>
    <property type="molecule type" value="Genomic_DNA"/>
</dbReference>
<gene>
    <name evidence="2" type="ORF">CRENBAI_003766</name>
</gene>
<proteinExistence type="predicted"/>
<dbReference type="GO" id="GO:0051015">
    <property type="term" value="F:actin filament binding"/>
    <property type="evidence" value="ECO:0007669"/>
    <property type="project" value="InterPro"/>
</dbReference>
<dbReference type="InterPro" id="IPR008954">
    <property type="entry name" value="Moesin_tail_sf"/>
</dbReference>
<comment type="caution">
    <text evidence="2">The sequence shown here is derived from an EMBL/GenBank/DDBJ whole genome shotgun (WGS) entry which is preliminary data.</text>
</comment>
<organism evidence="2 3">
    <name type="scientific">Crenichthys baileyi</name>
    <name type="common">White River springfish</name>
    <dbReference type="NCBI Taxonomy" id="28760"/>
    <lineage>
        <taxon>Eukaryota</taxon>
        <taxon>Metazoa</taxon>
        <taxon>Chordata</taxon>
        <taxon>Craniata</taxon>
        <taxon>Vertebrata</taxon>
        <taxon>Euteleostomi</taxon>
        <taxon>Actinopterygii</taxon>
        <taxon>Neopterygii</taxon>
        <taxon>Teleostei</taxon>
        <taxon>Neoteleostei</taxon>
        <taxon>Acanthomorphata</taxon>
        <taxon>Ovalentaria</taxon>
        <taxon>Atherinomorphae</taxon>
        <taxon>Cyprinodontiformes</taxon>
        <taxon>Goodeidae</taxon>
        <taxon>Crenichthys</taxon>
    </lineage>
</organism>
<keyword evidence="3" id="KW-1185">Reference proteome</keyword>
<sequence>MTEEPEDSEVWSVEMGDDSVFYSDEEQAHQDKESAILAGFSAQRYEDPVKSGADGETNQQMERNSGERGLIYKGNSEMEKELNQWVIWTEEENQKLETLKTKRMHVSEPGESAAESDVTPGKFVKTSVQFVLENKAAANVDQQVKKEEAMTEADTSNQHLCDLLNNGGFTGLNRNAEFPQTPSVADTHQSIDMQLVRDVGDARAKSLQNLSQGRINLPPPKKSDCSAFNHLASSKYSTVSYRRIRRGNTRQRIEEFEFLLMNKK</sequence>
<dbReference type="GO" id="GO:0008360">
    <property type="term" value="P:regulation of cell shape"/>
    <property type="evidence" value="ECO:0007669"/>
    <property type="project" value="InterPro"/>
</dbReference>
<feature type="region of interest" description="Disordered" evidence="1">
    <location>
        <begin position="47"/>
        <end position="75"/>
    </location>
</feature>
<name>A0AAV9QTN7_9TELE</name>